<comment type="caution">
    <text evidence="2">The sequence shown here is derived from an EMBL/GenBank/DDBJ whole genome shotgun (WGS) entry which is preliminary data.</text>
</comment>
<proteinExistence type="predicted"/>
<sequence length="335" mass="37763">MCWIKFSVSNTIWWLHSLVSSIASFLSLVLGVFAFVALIILIFASLAKFPASDMDDVFSPPERSLQHLGEAFIRGASAYLSSFGFPRYNSSIDEDMADMGIRWAENLTTSDAIMEHLLKHDKKLVSLRDLYSSQKKVVDQLADILPRAVYLDAKNGRLRISEGFWHILREKMVSDDEILTVGMQDGRITFKPDWMGDKIVEHLVQHRAFDDKIDSSLQVSEQKTQTRASSQWMSWIKANEAKAHKSLGLDRSPQPSGLSAKEIDERIATALKEQSKKVGSKTQGMAVSREEFLRHVEAELDTQRAKVTARMAQLQPEMEKMVRTMLDQAAVAASL</sequence>
<evidence type="ECO:0000313" key="2">
    <source>
        <dbReference type="EMBL" id="PHH68748.1"/>
    </source>
</evidence>
<accession>A0A2C5XS70</accession>
<keyword evidence="1" id="KW-1133">Transmembrane helix</keyword>
<dbReference type="AlphaFoldDB" id="A0A2C5XS70"/>
<keyword evidence="1" id="KW-0472">Membrane</keyword>
<reference evidence="2 3" key="1">
    <citation type="submission" date="2017-06" db="EMBL/GenBank/DDBJ databases">
        <title>Ant-infecting Ophiocordyceps genomes reveal a high diversity of potential behavioral manipulation genes and a possible major role for enterotoxins.</title>
        <authorList>
            <person name="De Bekker C."/>
            <person name="Evans H.C."/>
            <person name="Brachmann A."/>
            <person name="Hughes D.P."/>
        </authorList>
    </citation>
    <scope>NUCLEOTIDE SEQUENCE [LARGE SCALE GENOMIC DNA]</scope>
    <source>
        <strain evidence="2 3">1348a</strain>
    </source>
</reference>
<feature type="transmembrane region" description="Helical" evidence="1">
    <location>
        <begin position="12"/>
        <end position="44"/>
    </location>
</feature>
<dbReference type="OrthoDB" id="342281at2759"/>
<organism evidence="2 3">
    <name type="scientific">Ophiocordyceps australis</name>
    <dbReference type="NCBI Taxonomy" id="1399860"/>
    <lineage>
        <taxon>Eukaryota</taxon>
        <taxon>Fungi</taxon>
        <taxon>Dikarya</taxon>
        <taxon>Ascomycota</taxon>
        <taxon>Pezizomycotina</taxon>
        <taxon>Sordariomycetes</taxon>
        <taxon>Hypocreomycetidae</taxon>
        <taxon>Hypocreales</taxon>
        <taxon>Ophiocordycipitaceae</taxon>
        <taxon>Ophiocordyceps</taxon>
    </lineage>
</organism>
<keyword evidence="1" id="KW-0812">Transmembrane</keyword>
<protein>
    <submittedName>
        <fullName evidence="2">Uncharacterized protein</fullName>
    </submittedName>
</protein>
<keyword evidence="3" id="KW-1185">Reference proteome</keyword>
<dbReference type="EMBL" id="NJEU01001066">
    <property type="protein sequence ID" value="PHH68748.1"/>
    <property type="molecule type" value="Genomic_DNA"/>
</dbReference>
<name>A0A2C5XS70_9HYPO</name>
<evidence type="ECO:0000313" key="3">
    <source>
        <dbReference type="Proteomes" id="UP000224854"/>
    </source>
</evidence>
<evidence type="ECO:0000256" key="1">
    <source>
        <dbReference type="SAM" id="Phobius"/>
    </source>
</evidence>
<gene>
    <name evidence="2" type="ORF">CDD82_300</name>
</gene>
<dbReference type="Proteomes" id="UP000224854">
    <property type="component" value="Unassembled WGS sequence"/>
</dbReference>